<dbReference type="PROSITE" id="PS50113">
    <property type="entry name" value="PAC"/>
    <property type="match status" value="1"/>
</dbReference>
<dbReference type="SMART" id="SM00091">
    <property type="entry name" value="PAS"/>
    <property type="match status" value="1"/>
</dbReference>
<name>A0A1H8MB04_9GAMM</name>
<feature type="domain" description="GGDEF" evidence="5">
    <location>
        <begin position="528"/>
        <end position="661"/>
    </location>
</feature>
<dbReference type="CDD" id="cd00130">
    <property type="entry name" value="PAS"/>
    <property type="match status" value="1"/>
</dbReference>
<reference evidence="6 7" key="1">
    <citation type="submission" date="2016-10" db="EMBL/GenBank/DDBJ databases">
        <authorList>
            <person name="de Groot N.N."/>
        </authorList>
    </citation>
    <scope>NUCLEOTIDE SEQUENCE [LARGE SCALE GENOMIC DNA]</scope>
    <source>
        <strain evidence="6 7">558</strain>
    </source>
</reference>
<dbReference type="InterPro" id="IPR035965">
    <property type="entry name" value="PAS-like_dom_sf"/>
</dbReference>
<dbReference type="SUPFAM" id="SSF55785">
    <property type="entry name" value="PYP-like sensor domain (PAS domain)"/>
    <property type="match status" value="1"/>
</dbReference>
<dbReference type="PANTHER" id="PTHR44757">
    <property type="entry name" value="DIGUANYLATE CYCLASE DGCP"/>
    <property type="match status" value="1"/>
</dbReference>
<dbReference type="InterPro" id="IPR000014">
    <property type="entry name" value="PAS"/>
</dbReference>
<feature type="transmembrane region" description="Helical" evidence="2">
    <location>
        <begin position="290"/>
        <end position="313"/>
    </location>
</feature>
<dbReference type="InterPro" id="IPR013655">
    <property type="entry name" value="PAS_fold_3"/>
</dbReference>
<dbReference type="NCBIfam" id="TIGR00254">
    <property type="entry name" value="GGDEF"/>
    <property type="match status" value="1"/>
</dbReference>
<dbReference type="CDD" id="cd01949">
    <property type="entry name" value="GGDEF"/>
    <property type="match status" value="1"/>
</dbReference>
<evidence type="ECO:0000313" key="6">
    <source>
        <dbReference type="EMBL" id="SEO14592.1"/>
    </source>
</evidence>
<keyword evidence="2" id="KW-0472">Membrane</keyword>
<dbReference type="Pfam" id="PF00990">
    <property type="entry name" value="GGDEF"/>
    <property type="match status" value="1"/>
</dbReference>
<dbReference type="InterPro" id="IPR052155">
    <property type="entry name" value="Biofilm_reg_signaling"/>
</dbReference>
<comment type="cofactor">
    <cofactor evidence="1">
        <name>Mg(2+)</name>
        <dbReference type="ChEBI" id="CHEBI:18420"/>
    </cofactor>
</comment>
<dbReference type="SUPFAM" id="SSF55073">
    <property type="entry name" value="Nucleotide cyclase"/>
    <property type="match status" value="1"/>
</dbReference>
<dbReference type="PROSITE" id="PS50887">
    <property type="entry name" value="GGDEF"/>
    <property type="match status" value="1"/>
</dbReference>
<evidence type="ECO:0000259" key="3">
    <source>
        <dbReference type="PROSITE" id="PS50112"/>
    </source>
</evidence>
<dbReference type="InterPro" id="IPR000160">
    <property type="entry name" value="GGDEF_dom"/>
</dbReference>
<dbReference type="InterPro" id="IPR001610">
    <property type="entry name" value="PAC"/>
</dbReference>
<feature type="domain" description="PAC" evidence="4">
    <location>
        <begin position="443"/>
        <end position="496"/>
    </location>
</feature>
<dbReference type="NCBIfam" id="TIGR00229">
    <property type="entry name" value="sensory_box"/>
    <property type="match status" value="1"/>
</dbReference>
<dbReference type="CDD" id="cd18773">
    <property type="entry name" value="PDC1_HK_sensor"/>
    <property type="match status" value="1"/>
</dbReference>
<dbReference type="InterPro" id="IPR043128">
    <property type="entry name" value="Rev_trsase/Diguanyl_cyclase"/>
</dbReference>
<evidence type="ECO:0000256" key="1">
    <source>
        <dbReference type="ARBA" id="ARBA00001946"/>
    </source>
</evidence>
<evidence type="ECO:0000259" key="4">
    <source>
        <dbReference type="PROSITE" id="PS50113"/>
    </source>
</evidence>
<organism evidence="6 7">
    <name type="scientific">Vreelandella aquamarina</name>
    <dbReference type="NCBI Taxonomy" id="77097"/>
    <lineage>
        <taxon>Bacteria</taxon>
        <taxon>Pseudomonadati</taxon>
        <taxon>Pseudomonadota</taxon>
        <taxon>Gammaproteobacteria</taxon>
        <taxon>Oceanospirillales</taxon>
        <taxon>Halomonadaceae</taxon>
        <taxon>Vreelandella</taxon>
    </lineage>
</organism>
<keyword evidence="2" id="KW-1133">Transmembrane helix</keyword>
<dbReference type="RefSeq" id="WP_244154969.1">
    <property type="nucleotide sequence ID" value="NZ_FODB01000048.1"/>
</dbReference>
<accession>A0A1H8MB04</accession>
<dbReference type="FunFam" id="3.30.70.270:FF:000001">
    <property type="entry name" value="Diguanylate cyclase domain protein"/>
    <property type="match status" value="1"/>
</dbReference>
<dbReference type="InterPro" id="IPR029787">
    <property type="entry name" value="Nucleotide_cyclase"/>
</dbReference>
<dbReference type="GO" id="GO:0003824">
    <property type="term" value="F:catalytic activity"/>
    <property type="evidence" value="ECO:0007669"/>
    <property type="project" value="UniProtKB-ARBA"/>
</dbReference>
<dbReference type="CDD" id="cd18774">
    <property type="entry name" value="PDC2_HK_sensor"/>
    <property type="match status" value="1"/>
</dbReference>
<dbReference type="STRING" id="77097.SAMN04490369_104815"/>
<keyword evidence="2" id="KW-0812">Transmembrane</keyword>
<evidence type="ECO:0000256" key="2">
    <source>
        <dbReference type="SAM" id="Phobius"/>
    </source>
</evidence>
<dbReference type="Proteomes" id="UP000199493">
    <property type="component" value="Unassembled WGS sequence"/>
</dbReference>
<dbReference type="SMART" id="SM00086">
    <property type="entry name" value="PAC"/>
    <property type="match status" value="1"/>
</dbReference>
<dbReference type="InterPro" id="IPR000700">
    <property type="entry name" value="PAS-assoc_C"/>
</dbReference>
<dbReference type="Pfam" id="PF08447">
    <property type="entry name" value="PAS_3"/>
    <property type="match status" value="1"/>
</dbReference>
<proteinExistence type="predicted"/>
<dbReference type="Gene3D" id="3.30.70.270">
    <property type="match status" value="1"/>
</dbReference>
<feature type="domain" description="PAS" evidence="3">
    <location>
        <begin position="371"/>
        <end position="440"/>
    </location>
</feature>
<dbReference type="AlphaFoldDB" id="A0A1H8MB04"/>
<evidence type="ECO:0000313" key="7">
    <source>
        <dbReference type="Proteomes" id="UP000199493"/>
    </source>
</evidence>
<gene>
    <name evidence="6" type="ORF">SAMN04490369_104815</name>
</gene>
<dbReference type="PROSITE" id="PS50112">
    <property type="entry name" value="PAS"/>
    <property type="match status" value="1"/>
</dbReference>
<evidence type="ECO:0000259" key="5">
    <source>
        <dbReference type="PROSITE" id="PS50887"/>
    </source>
</evidence>
<dbReference type="SMART" id="SM00267">
    <property type="entry name" value="GGDEF"/>
    <property type="match status" value="1"/>
</dbReference>
<protein>
    <submittedName>
        <fullName evidence="6">PAS domain S-box-containing protein/diguanylate cyclase (GGDEF) domain-containing protein</fullName>
    </submittedName>
</protein>
<dbReference type="EMBL" id="FODB01000048">
    <property type="protein sequence ID" value="SEO14592.1"/>
    <property type="molecule type" value="Genomic_DNA"/>
</dbReference>
<dbReference type="PANTHER" id="PTHR44757:SF2">
    <property type="entry name" value="BIOFILM ARCHITECTURE MAINTENANCE PROTEIN MBAA"/>
    <property type="match status" value="1"/>
</dbReference>
<sequence length="671" mass="74814">MRLAPPIHRLITFRSLKSRLLLGLSCALAILAGAVLGMAWQVGKIMVHETNIAHLRYEADLLADEITQHINQRINALQRLNGVIGLSDDPTWLNYELQKNDSLLTWFEGLMVSDENGVILSDWPSVVGRVGLETKDLEYFKMVRGIRRPYVSEPFVGRASGMPLVLISIPRLDENGRFAGFVGGIVSLKSSGLFDRLSSIRLGDNGYAAVSTASGKILYHPDHELVNAEISNVQLNPMLELALAGWRGEGVAELSSGRVALQAYAQVWPADWIVGLFLPTTQAQLPLAGFIYKLLGIWFVLALLMMPLLWWLLARILKPLDYLESQIGEVGKGERASLDLATSMQELQQVAMTFNRVEHERQQLVGHLQERQAFLDSVLSATPQGMFVANFGGKITYMNPALLEMLDIPPDMPMEVWMEQVHPDDREGARDMWVHSLKTGSDFVRQLRFVRSDHETLWLDIHARVVMLSQGGHSLGLVGVVKDITERRQQEALQRWEAEHDPLTGLLNRRGFERRLEEAFADFQKTSTPSALLLFDLDHFKPINDEGGHALGDEMLRRIAQIVAWEVRGSDHVARQGGDEFAVLLPSCTLGQAERIAESLRQSVSEVTVTHEGKEYSVTLSIGVTTFDECDETVDVAISRADAASYEAKGEGRDAVVVKLPEQFDPIELFG</sequence>
<dbReference type="Gene3D" id="3.30.450.20">
    <property type="entry name" value="PAS domain"/>
    <property type="match status" value="2"/>
</dbReference>